<sequence length="31" mass="3567">MLTINLESNKSQILMYLFAFALSSGLTTFRR</sequence>
<proteinExistence type="predicted"/>
<keyword evidence="1" id="KW-1133">Transmembrane helix</keyword>
<evidence type="ECO:0000313" key="3">
    <source>
        <dbReference type="EMBL" id="VFJ45586.1"/>
    </source>
</evidence>
<keyword evidence="1" id="KW-0812">Transmembrane</keyword>
<evidence type="ECO:0000313" key="2">
    <source>
        <dbReference type="EMBL" id="VFJ43644.1"/>
    </source>
</evidence>
<dbReference type="AlphaFoldDB" id="A0A450VQ86"/>
<gene>
    <name evidence="2" type="ORF">BECKFM1743A_GA0114220_100118</name>
    <name evidence="4" type="ORF">BECKFM1743B_GA0114221_100281</name>
    <name evidence="3" type="ORF">BECKFM1743C_GA0114222_100279</name>
</gene>
<keyword evidence="1" id="KW-0472">Membrane</keyword>
<name>A0A450VQ86_9GAMM</name>
<feature type="transmembrane region" description="Helical" evidence="1">
    <location>
        <begin position="12"/>
        <end position="29"/>
    </location>
</feature>
<reference evidence="4" key="1">
    <citation type="submission" date="2019-02" db="EMBL/GenBank/DDBJ databases">
        <authorList>
            <person name="Gruber-Vodicka R. H."/>
            <person name="Seah K. B. B."/>
        </authorList>
    </citation>
    <scope>NUCLEOTIDE SEQUENCE</scope>
    <source>
        <strain evidence="2">BECK_BZ163</strain>
        <strain evidence="4">BECK_BZ164</strain>
        <strain evidence="3">BECK_BZ165</strain>
    </source>
</reference>
<dbReference type="EMBL" id="CAADEZ010000011">
    <property type="protein sequence ID" value="VFJ43644.1"/>
    <property type="molecule type" value="Genomic_DNA"/>
</dbReference>
<organism evidence="4">
    <name type="scientific">Candidatus Kentrum sp. FM</name>
    <dbReference type="NCBI Taxonomy" id="2126340"/>
    <lineage>
        <taxon>Bacteria</taxon>
        <taxon>Pseudomonadati</taxon>
        <taxon>Pseudomonadota</taxon>
        <taxon>Gammaproteobacteria</taxon>
        <taxon>Candidatus Kentrum</taxon>
    </lineage>
</organism>
<dbReference type="EMBL" id="CAADFA010000027">
    <property type="protein sequence ID" value="VFJ45586.1"/>
    <property type="molecule type" value="Genomic_DNA"/>
</dbReference>
<dbReference type="EMBL" id="CAADFL010000028">
    <property type="protein sequence ID" value="VFK06928.1"/>
    <property type="molecule type" value="Genomic_DNA"/>
</dbReference>
<accession>A0A450VQ86</accession>
<evidence type="ECO:0000313" key="4">
    <source>
        <dbReference type="EMBL" id="VFK06928.1"/>
    </source>
</evidence>
<evidence type="ECO:0000256" key="1">
    <source>
        <dbReference type="SAM" id="Phobius"/>
    </source>
</evidence>
<protein>
    <submittedName>
        <fullName evidence="4">Uncharacterized protein</fullName>
    </submittedName>
</protein>